<organism evidence="2 3">
    <name type="scientific">Clunio marinus</name>
    <dbReference type="NCBI Taxonomy" id="568069"/>
    <lineage>
        <taxon>Eukaryota</taxon>
        <taxon>Metazoa</taxon>
        <taxon>Ecdysozoa</taxon>
        <taxon>Arthropoda</taxon>
        <taxon>Hexapoda</taxon>
        <taxon>Insecta</taxon>
        <taxon>Pterygota</taxon>
        <taxon>Neoptera</taxon>
        <taxon>Endopterygota</taxon>
        <taxon>Diptera</taxon>
        <taxon>Nematocera</taxon>
        <taxon>Chironomoidea</taxon>
        <taxon>Chironomidae</taxon>
        <taxon>Clunio</taxon>
    </lineage>
</organism>
<protein>
    <submittedName>
        <fullName evidence="2">CLUMA_CG020934, isoform A</fullName>
    </submittedName>
</protein>
<evidence type="ECO:0000313" key="3">
    <source>
        <dbReference type="Proteomes" id="UP000183832"/>
    </source>
</evidence>
<evidence type="ECO:0000313" key="2">
    <source>
        <dbReference type="EMBL" id="CRL08155.1"/>
    </source>
</evidence>
<proteinExistence type="predicted"/>
<name>A0A1J1J6X9_9DIPT</name>
<feature type="signal peptide" evidence="1">
    <location>
        <begin position="1"/>
        <end position="21"/>
    </location>
</feature>
<reference evidence="2 3" key="1">
    <citation type="submission" date="2015-04" db="EMBL/GenBank/DDBJ databases">
        <authorList>
            <person name="Syromyatnikov M.Y."/>
            <person name="Popov V.N."/>
        </authorList>
    </citation>
    <scope>NUCLEOTIDE SEQUENCE [LARGE SCALE GENOMIC DNA]</scope>
</reference>
<keyword evidence="1" id="KW-0732">Signal</keyword>
<dbReference type="EMBL" id="CVRI01000074">
    <property type="protein sequence ID" value="CRL08155.1"/>
    <property type="molecule type" value="Genomic_DNA"/>
</dbReference>
<keyword evidence="3" id="KW-1185">Reference proteome</keyword>
<feature type="chain" id="PRO_5013380449" evidence="1">
    <location>
        <begin position="22"/>
        <end position="109"/>
    </location>
</feature>
<accession>A0A1J1J6X9</accession>
<gene>
    <name evidence="2" type="ORF">CLUMA_CG020934</name>
</gene>
<evidence type="ECO:0000256" key="1">
    <source>
        <dbReference type="SAM" id="SignalP"/>
    </source>
</evidence>
<dbReference type="AlphaFoldDB" id="A0A1J1J6X9"/>
<sequence length="109" mass="12702">MASLWFVRPIILIVFLRENSLIDVDYSNSQLLAFFFKQDGLGIVKVTVSAEIAEQVTKYKNESLTLPQCLMSLCVNHHSIKFKLNLYFSGKFLKDEFNYLGLFNDKWQQ</sequence>
<dbReference type="Proteomes" id="UP000183832">
    <property type="component" value="Unassembled WGS sequence"/>
</dbReference>